<organism evidence="1 2">
    <name type="scientific">Enterocloster citroniae</name>
    <dbReference type="NCBI Taxonomy" id="358743"/>
    <lineage>
        <taxon>Bacteria</taxon>
        <taxon>Bacillati</taxon>
        <taxon>Bacillota</taxon>
        <taxon>Clostridia</taxon>
        <taxon>Lachnospirales</taxon>
        <taxon>Lachnospiraceae</taxon>
        <taxon>Enterocloster</taxon>
    </lineage>
</organism>
<gene>
    <name evidence="1" type="ORF">GPL26_24600</name>
</gene>
<reference evidence="1" key="1">
    <citation type="journal article" date="2021" name="Gut Microbes">
        <title>A synthetic consortium of 100 gut commensals modulates the composition and function in a colon model of the microbiome of elderly subjects.</title>
        <authorList>
            <person name="Perez M."/>
            <person name="Ntemiri A."/>
            <person name="Tan H."/>
            <person name="Harris H.M.B."/>
            <person name="Roager H.M."/>
            <person name="Ribiere C."/>
            <person name="O'Toole P.W."/>
        </authorList>
    </citation>
    <scope>NUCLEOTIDE SEQUENCE</scope>
    <source>
        <strain evidence="1">MCC335</strain>
    </source>
</reference>
<sequence length="149" mass="17113">MMAKMKNLSFNDGYESFTINDDPTRIIRFNPADPEIINRVLDVQKHFKDYKPPAEIELNPDGSPKGDLEKSGAYIGEFTAEMRKAFNGIFLSDVYDMIFAGQSPLCIIGQKYLYEEVLDSLLVLMKPAVEAYNKKSREKMNKYLKDIKQ</sequence>
<dbReference type="AlphaFoldDB" id="A0AA41FK29"/>
<evidence type="ECO:0000313" key="2">
    <source>
        <dbReference type="Proteomes" id="UP000708338"/>
    </source>
</evidence>
<dbReference type="EMBL" id="WQPS01000074">
    <property type="protein sequence ID" value="MBT9812777.1"/>
    <property type="molecule type" value="Genomic_DNA"/>
</dbReference>
<comment type="caution">
    <text evidence="1">The sequence shown here is derived from an EMBL/GenBank/DDBJ whole genome shotgun (WGS) entry which is preliminary data.</text>
</comment>
<dbReference type="Proteomes" id="UP000708338">
    <property type="component" value="Unassembled WGS sequence"/>
</dbReference>
<accession>A0AA41FK29</accession>
<protein>
    <submittedName>
        <fullName evidence="1">Uncharacterized protein</fullName>
    </submittedName>
</protein>
<name>A0AA41FK29_9FIRM</name>
<evidence type="ECO:0000313" key="1">
    <source>
        <dbReference type="EMBL" id="MBT9812777.1"/>
    </source>
</evidence>
<proteinExistence type="predicted"/>